<evidence type="ECO:0008006" key="7">
    <source>
        <dbReference type="Google" id="ProtNLM"/>
    </source>
</evidence>
<dbReference type="Gene3D" id="1.25.40.10">
    <property type="entry name" value="Tetratricopeptide repeat domain"/>
    <property type="match status" value="1"/>
</dbReference>
<evidence type="ECO:0000313" key="6">
    <source>
        <dbReference type="Proteomes" id="UP000607653"/>
    </source>
</evidence>
<feature type="region of interest" description="Disordered" evidence="4">
    <location>
        <begin position="1"/>
        <end position="66"/>
    </location>
</feature>
<dbReference type="InterPro" id="IPR019734">
    <property type="entry name" value="TPR_rpt"/>
</dbReference>
<evidence type="ECO:0000256" key="3">
    <source>
        <dbReference type="PROSITE-ProRule" id="PRU00339"/>
    </source>
</evidence>
<evidence type="ECO:0000256" key="1">
    <source>
        <dbReference type="ARBA" id="ARBA00022737"/>
    </source>
</evidence>
<dbReference type="Pfam" id="PF00515">
    <property type="entry name" value="TPR_1"/>
    <property type="match status" value="1"/>
</dbReference>
<feature type="compositionally biased region" description="Acidic residues" evidence="4">
    <location>
        <begin position="43"/>
        <end position="53"/>
    </location>
</feature>
<evidence type="ECO:0000256" key="4">
    <source>
        <dbReference type="SAM" id="MobiDB-lite"/>
    </source>
</evidence>
<dbReference type="SUPFAM" id="SSF48452">
    <property type="entry name" value="TPR-like"/>
    <property type="match status" value="1"/>
</dbReference>
<keyword evidence="1" id="KW-0677">Repeat</keyword>
<gene>
    <name evidence="5" type="ORF">HUJ06_030378</name>
</gene>
<organism evidence="5 6">
    <name type="scientific">Nelumbo nucifera</name>
    <name type="common">Sacred lotus</name>
    <dbReference type="NCBI Taxonomy" id="4432"/>
    <lineage>
        <taxon>Eukaryota</taxon>
        <taxon>Viridiplantae</taxon>
        <taxon>Streptophyta</taxon>
        <taxon>Embryophyta</taxon>
        <taxon>Tracheophyta</taxon>
        <taxon>Spermatophyta</taxon>
        <taxon>Magnoliopsida</taxon>
        <taxon>Proteales</taxon>
        <taxon>Nelumbonaceae</taxon>
        <taxon>Nelumbo</taxon>
    </lineage>
</organism>
<dbReference type="PANTHER" id="PTHR46014:SF1">
    <property type="entry name" value="TETRATRICOPEPTIDE REPEAT PROTEIN 1"/>
    <property type="match status" value="1"/>
</dbReference>
<proteinExistence type="predicted"/>
<keyword evidence="6" id="KW-1185">Reference proteome</keyword>
<protein>
    <recommendedName>
        <fullName evidence="7">Tetratricopeptide repeat protein 1-like</fullName>
    </recommendedName>
</protein>
<evidence type="ECO:0000256" key="2">
    <source>
        <dbReference type="ARBA" id="ARBA00022803"/>
    </source>
</evidence>
<dbReference type="EMBL" id="DUZY01000002">
    <property type="protein sequence ID" value="DAD28910.1"/>
    <property type="molecule type" value="Genomic_DNA"/>
</dbReference>
<dbReference type="Pfam" id="PF07719">
    <property type="entry name" value="TPR_2"/>
    <property type="match status" value="1"/>
</dbReference>
<dbReference type="PROSITE" id="PS50005">
    <property type="entry name" value="TPR"/>
    <property type="match status" value="3"/>
</dbReference>
<accession>A0A822Y8T0</accession>
<dbReference type="PANTHER" id="PTHR46014">
    <property type="entry name" value="TETRATRICOPEPTIDE REPEAT PROTEIN 1"/>
    <property type="match status" value="1"/>
</dbReference>
<feature type="repeat" description="TPR" evidence="3">
    <location>
        <begin position="80"/>
        <end position="113"/>
    </location>
</feature>
<feature type="repeat" description="TPR" evidence="3">
    <location>
        <begin position="155"/>
        <end position="188"/>
    </location>
</feature>
<dbReference type="SMART" id="SM00028">
    <property type="entry name" value="TPR"/>
    <property type="match status" value="3"/>
</dbReference>
<evidence type="ECO:0000313" key="5">
    <source>
        <dbReference type="EMBL" id="DAD28910.1"/>
    </source>
</evidence>
<name>A0A822Y8T0_NELNU</name>
<comment type="caution">
    <text evidence="5">The sequence shown here is derived from an EMBL/GenBank/DDBJ whole genome shotgun (WGS) entry which is preliminary data.</text>
</comment>
<dbReference type="InterPro" id="IPR052769">
    <property type="entry name" value="TPR_domain_protein"/>
</dbReference>
<feature type="repeat" description="TPR" evidence="3">
    <location>
        <begin position="121"/>
        <end position="154"/>
    </location>
</feature>
<reference evidence="5 6" key="1">
    <citation type="journal article" date="2020" name="Mol. Biol. Evol.">
        <title>Distinct Expression and Methylation Patterns for Genes with Different Fates following a Single Whole-Genome Duplication in Flowering Plants.</title>
        <authorList>
            <person name="Shi T."/>
            <person name="Rahmani R.S."/>
            <person name="Gugger P.F."/>
            <person name="Wang M."/>
            <person name="Li H."/>
            <person name="Zhang Y."/>
            <person name="Li Z."/>
            <person name="Wang Q."/>
            <person name="Van de Peer Y."/>
            <person name="Marchal K."/>
            <person name="Chen J."/>
        </authorList>
    </citation>
    <scope>NUCLEOTIDE SEQUENCE [LARGE SCALE GENOMIC DNA]</scope>
    <source>
        <tissue evidence="5">Leaf</tissue>
    </source>
</reference>
<dbReference type="Proteomes" id="UP000607653">
    <property type="component" value="Unassembled WGS sequence"/>
</dbReference>
<dbReference type="InterPro" id="IPR013105">
    <property type="entry name" value="TPR_2"/>
</dbReference>
<dbReference type="InterPro" id="IPR011990">
    <property type="entry name" value="TPR-like_helical_dom_sf"/>
</dbReference>
<sequence length="237" mass="26265">MVVTEDETPQQSVNSSAPEKASTASDEETTTREAEGYLTASDGEGEGDGEGEEQAAPSKDDSYEDALTDEQLKERALSQAADAKAEGNKLFGAGQYEDALSQYELALQLAPEMPSSVEIRSICHANRAICFLKLGKYNDTIKECTRALELNPTYMKALVRRGEAHEKLENYEEAISDMKKILESDPSNKQAITTIRRLEPLAVEKREKMKEEMIGMIIETSFSFFSSFFIVEGNCSF</sequence>
<dbReference type="AlphaFoldDB" id="A0A822Y8T0"/>
<keyword evidence="2 3" id="KW-0802">TPR repeat</keyword>